<evidence type="ECO:0000256" key="1">
    <source>
        <dbReference type="SAM" id="MobiDB-lite"/>
    </source>
</evidence>
<proteinExistence type="predicted"/>
<comment type="caution">
    <text evidence="2">The sequence shown here is derived from an EMBL/GenBank/DDBJ whole genome shotgun (WGS) entry which is preliminary data.</text>
</comment>
<evidence type="ECO:0000313" key="2">
    <source>
        <dbReference type="EMBL" id="KAA8576825.1"/>
    </source>
</evidence>
<dbReference type="PANTHER" id="PTHR40618">
    <property type="entry name" value="B-ZIP TRANSCRIPTION FACTOR (EUROFUNG)-RELATED"/>
    <property type="match status" value="1"/>
</dbReference>
<name>A0A5M9KCZ8_MONFR</name>
<dbReference type="Proteomes" id="UP000322873">
    <property type="component" value="Unassembled WGS sequence"/>
</dbReference>
<accession>A0A5M9KCZ8</accession>
<reference evidence="2 3" key="1">
    <citation type="submission" date="2019-06" db="EMBL/GenBank/DDBJ databases">
        <title>Genome Sequence of the Brown Rot Fungal Pathogen Monilinia fructicola.</title>
        <authorList>
            <person name="De Miccolis Angelini R.M."/>
            <person name="Landi L."/>
            <person name="Abate D."/>
            <person name="Pollastro S."/>
            <person name="Romanazzi G."/>
            <person name="Faretra F."/>
        </authorList>
    </citation>
    <scope>NUCLEOTIDE SEQUENCE [LARGE SCALE GENOMIC DNA]</scope>
    <source>
        <strain evidence="2 3">Mfrc123</strain>
    </source>
</reference>
<dbReference type="PANTHER" id="PTHR40618:SF1">
    <property type="entry name" value="B-ZIP TRANSCRIPTION FACTOR (EUROFUNG)"/>
    <property type="match status" value="1"/>
</dbReference>
<dbReference type="EMBL" id="VICG01000001">
    <property type="protein sequence ID" value="KAA8576825.1"/>
    <property type="molecule type" value="Genomic_DNA"/>
</dbReference>
<protein>
    <submittedName>
        <fullName evidence="2">Uncharacterized protein</fullName>
    </submittedName>
</protein>
<dbReference type="VEuPathDB" id="FungiDB:MFRU_014g00850"/>
<sequence>MSKDILKVMDLIFLPLQILLRARYILRTYPKPTVQRTASTNSRFPPTPRSPVGRKLDETNQNAYSFDYFNGDVGSPFDLTGPIFDATNGPNSGDSSPIFNPNKKRYTEKRTVTIRVETLIRELVAHARCLGRTPGFRRADVNAAIVTAAREAGF</sequence>
<feature type="compositionally biased region" description="Polar residues" evidence="1">
    <location>
        <begin position="35"/>
        <end position="44"/>
    </location>
</feature>
<keyword evidence="3" id="KW-1185">Reference proteome</keyword>
<gene>
    <name evidence="2" type="ORF">EYC84_006873</name>
</gene>
<dbReference type="AlphaFoldDB" id="A0A5M9KCZ8"/>
<evidence type="ECO:0000313" key="3">
    <source>
        <dbReference type="Proteomes" id="UP000322873"/>
    </source>
</evidence>
<organism evidence="2 3">
    <name type="scientific">Monilinia fructicola</name>
    <name type="common">Brown rot fungus</name>
    <name type="synonym">Ciboria fructicola</name>
    <dbReference type="NCBI Taxonomy" id="38448"/>
    <lineage>
        <taxon>Eukaryota</taxon>
        <taxon>Fungi</taxon>
        <taxon>Dikarya</taxon>
        <taxon>Ascomycota</taxon>
        <taxon>Pezizomycotina</taxon>
        <taxon>Leotiomycetes</taxon>
        <taxon>Helotiales</taxon>
        <taxon>Sclerotiniaceae</taxon>
        <taxon>Monilinia</taxon>
    </lineage>
</organism>
<feature type="region of interest" description="Disordered" evidence="1">
    <location>
        <begin position="35"/>
        <end position="56"/>
    </location>
</feature>